<evidence type="ECO:0000313" key="2">
    <source>
        <dbReference type="EMBL" id="CDI04950.1"/>
    </source>
</evidence>
<protein>
    <submittedName>
        <fullName evidence="2">Uncharacterized protein</fullName>
    </submittedName>
</protein>
<comment type="caution">
    <text evidence="2">The sequence shown here is derived from an EMBL/GenBank/DDBJ whole genome shotgun (WGS) entry which is preliminary data.</text>
</comment>
<dbReference type="EMBL" id="CBTY010000006">
    <property type="protein sequence ID" value="CDI04950.1"/>
    <property type="molecule type" value="Genomic_DNA"/>
</dbReference>
<evidence type="ECO:0000256" key="1">
    <source>
        <dbReference type="SAM" id="Phobius"/>
    </source>
</evidence>
<proteinExistence type="predicted"/>
<feature type="transmembrane region" description="Helical" evidence="1">
    <location>
        <begin position="28"/>
        <end position="46"/>
    </location>
</feature>
<feature type="transmembrane region" description="Helical" evidence="1">
    <location>
        <begin position="197"/>
        <end position="220"/>
    </location>
</feature>
<feature type="transmembrane region" description="Helical" evidence="1">
    <location>
        <begin position="232"/>
        <end position="253"/>
    </location>
</feature>
<name>V6AQX2_9ARCH</name>
<accession>V6AQX2</accession>
<keyword evidence="3" id="KW-1185">Reference proteome</keyword>
<dbReference type="Proteomes" id="UP000018159">
    <property type="component" value="Unassembled WGS sequence"/>
</dbReference>
<keyword evidence="1" id="KW-0812">Transmembrane</keyword>
<sequence length="307" mass="34237">MISLLALQEFLGFNDGVTIHNTTHVIDITPSVIFGIFGIIVILLYTKTKLLKFLEKGIARASDPITDHSTPYEQFHVDKLETIRNNILNNYRILITIYGILLAFVISDKISYVFSTWSMIIWLGYTLAVIVRTGMISLDLSDIIETETNLIKLKVRLFAAKKFQKHNLYLLVVTVAFLPVVFLSPAPDIDKIMTLPWGIHITVLASAIAIIGTFLVFYFVPLKTRLFETRGGLFDTYIFVIMLIILSTLSYVFRSPVEQITISFLNNMHVVPGIVLTGAGVIALAGAVACGIFVKGLFGLSRLFGKD</sequence>
<keyword evidence="1" id="KW-0472">Membrane</keyword>
<feature type="transmembrane region" description="Helical" evidence="1">
    <location>
        <begin position="168"/>
        <end position="185"/>
    </location>
</feature>
<gene>
    <name evidence="2" type="ORF">NITUZ_140025</name>
</gene>
<feature type="transmembrane region" description="Helical" evidence="1">
    <location>
        <begin position="89"/>
        <end position="106"/>
    </location>
</feature>
<feature type="transmembrane region" description="Helical" evidence="1">
    <location>
        <begin position="273"/>
        <end position="298"/>
    </location>
</feature>
<evidence type="ECO:0000313" key="3">
    <source>
        <dbReference type="Proteomes" id="UP000018159"/>
    </source>
</evidence>
<dbReference type="AlphaFoldDB" id="V6AQX2"/>
<dbReference type="STRING" id="1407055.NITUZ_140025"/>
<organism evidence="2 3">
    <name type="scientific">Candidatus Nitrosotenuis uzonensis</name>
    <dbReference type="NCBI Taxonomy" id="1407055"/>
    <lineage>
        <taxon>Archaea</taxon>
        <taxon>Nitrososphaerota</taxon>
        <taxon>Candidatus Nitrosotenuis</taxon>
    </lineage>
</organism>
<reference evidence="2 3" key="1">
    <citation type="journal article" date="2013" name="PLoS ONE">
        <title>Enrichment and Genome Sequence of the Group I.1a Ammonia-Oxidizing Archaeon ?Ca. Nitrosotenuis uzonensis? Representing a Clade Globally.</title>
        <authorList>
            <person name="Lebedeva E.V."/>
            <person name="Hatzenpichler R."/>
            <person name="Pelletier E."/>
            <person name="Schuster N."/>
            <person name="Hauzmayer S."/>
            <person name="Bulaev A."/>
            <person name="Grigor'eva N.V."/>
            <person name="Galushko A."/>
            <person name="Schmid M."/>
            <person name="Palatinszky M."/>
            <person name="Le Paslier D."/>
            <person name="Daims H."/>
            <person name="Wagner M."/>
        </authorList>
    </citation>
    <scope>NUCLEOTIDE SEQUENCE [LARGE SCALE GENOMIC DNA]</scope>
    <source>
        <strain evidence="2 3">N4</strain>
    </source>
</reference>
<feature type="transmembrane region" description="Helical" evidence="1">
    <location>
        <begin position="112"/>
        <end position="131"/>
    </location>
</feature>
<keyword evidence="1" id="KW-1133">Transmembrane helix</keyword>